<evidence type="ECO:0000259" key="13">
    <source>
        <dbReference type="PROSITE" id="PS51569"/>
    </source>
</evidence>
<sequence>MIADGSSTHRHPVAASPPSPASDGAGEREGRGLGGENPQTWQRSSQQLPVVLPPALSSHATAATLIRRPAHPGTPKSADLSPAASNNRNLTPPQSLAPPSRLSNTNPISPALSLRDSPDLRADVEDGTSSETGQGHTDLTDSIEKKKKNTPPQAVWCQSKTLTAAAAQCTASAGRPKVASKRKRRSLSGPSGEVSPSCENNPQTAATFLSSETINKSANRPVAAAVNNTATAAALKECTGARTTTTAVKERAAKKSARSFGDHRDHPKAALEPCISGHDLCKETPTLYCSLGDEDCAPSPRVDEIITVNLEYPGVKASEVFPLLTPNKALEYNPTKDLYLTTSMIWEHCVPPDRRESLGDVKTGILRGIQRSVHRKSPTDLCAAIEAWNKQMVVLKTQFKVFNQAEFTGPPAGYQMVSHILEQAYSRSVAPSSSLLNQYEGFSNNVYGEVKHNFVNTIIKEARIQPHHIFLDMGSGIANVVLQVAAQCLCYSYGIEVMDIPAKLAVQQRKEFISRMRYYAKPCGRIKLKHADFLEDSSFPEVIKSADVIFVNNYAFSAELNQRILGLFLDLKEGATVISLRSFLPVDRPTSRSTRRNNAIESIFTVKEHFFGRDCVSWMNEGGHYYIHKVDRKQLARRVR</sequence>
<comment type="caution">
    <text evidence="14">The sequence shown here is derived from an EMBL/GenBank/DDBJ whole genome shotgun (WGS) entry which is preliminary data.</text>
</comment>
<evidence type="ECO:0000256" key="9">
    <source>
        <dbReference type="ARBA" id="ARBA00029821"/>
    </source>
</evidence>
<evidence type="ECO:0000256" key="8">
    <source>
        <dbReference type="ARBA" id="ARBA00023242"/>
    </source>
</evidence>
<keyword evidence="8 11" id="KW-0539">Nucleus</keyword>
<comment type="catalytic activity">
    <reaction evidence="10 11">
        <text>L-lysyl(79)-[histone H3] + 3 S-adenosyl-L-methionine = N(6),N(6),N(6)-trimethyl-L-lysyl(79)-[histone H3] + 3 S-adenosyl-L-homocysteine + 3 H(+)</text>
        <dbReference type="Rhea" id="RHEA:60328"/>
        <dbReference type="Rhea" id="RHEA-COMP:15549"/>
        <dbReference type="Rhea" id="RHEA-COMP:15552"/>
        <dbReference type="ChEBI" id="CHEBI:15378"/>
        <dbReference type="ChEBI" id="CHEBI:29969"/>
        <dbReference type="ChEBI" id="CHEBI:57856"/>
        <dbReference type="ChEBI" id="CHEBI:59789"/>
        <dbReference type="ChEBI" id="CHEBI:61961"/>
        <dbReference type="EC" id="2.1.1.360"/>
    </reaction>
</comment>
<accession>A0AAD5TNY8</accession>
<proteinExistence type="inferred from homology"/>
<reference evidence="14" key="1">
    <citation type="submission" date="2020-05" db="EMBL/GenBank/DDBJ databases">
        <title>Phylogenomic resolution of chytrid fungi.</title>
        <authorList>
            <person name="Stajich J.E."/>
            <person name="Amses K."/>
            <person name="Simmons R."/>
            <person name="Seto K."/>
            <person name="Myers J."/>
            <person name="Bonds A."/>
            <person name="Quandt C.A."/>
            <person name="Barry K."/>
            <person name="Liu P."/>
            <person name="Grigoriev I."/>
            <person name="Longcore J.E."/>
            <person name="James T.Y."/>
        </authorList>
    </citation>
    <scope>NUCLEOTIDE SEQUENCE</scope>
    <source>
        <strain evidence="14">JEL0379</strain>
    </source>
</reference>
<evidence type="ECO:0000313" key="14">
    <source>
        <dbReference type="EMBL" id="KAJ3180273.1"/>
    </source>
</evidence>
<dbReference type="PROSITE" id="PS51569">
    <property type="entry name" value="DOT1"/>
    <property type="match status" value="1"/>
</dbReference>
<dbReference type="EMBL" id="JADGJQ010000017">
    <property type="protein sequence ID" value="KAJ3180273.1"/>
    <property type="molecule type" value="Genomic_DNA"/>
</dbReference>
<feature type="region of interest" description="Disordered" evidence="12">
    <location>
        <begin position="170"/>
        <end position="203"/>
    </location>
</feature>
<dbReference type="GO" id="GO:0140956">
    <property type="term" value="F:histone H3K79 trimethyltransferase activity"/>
    <property type="evidence" value="ECO:0007669"/>
    <property type="project" value="UniProtKB-EC"/>
</dbReference>
<evidence type="ECO:0000256" key="6">
    <source>
        <dbReference type="ARBA" id="ARBA00022691"/>
    </source>
</evidence>
<keyword evidence="4 11" id="KW-0489">Methyltransferase</keyword>
<evidence type="ECO:0000256" key="3">
    <source>
        <dbReference type="ARBA" id="ARBA00020987"/>
    </source>
</evidence>
<feature type="region of interest" description="Disordered" evidence="12">
    <location>
        <begin position="244"/>
        <end position="266"/>
    </location>
</feature>
<dbReference type="InterPro" id="IPR030445">
    <property type="entry name" value="H3-K79_meTrfase"/>
</dbReference>
<dbReference type="CDD" id="cd02440">
    <property type="entry name" value="AdoMet_MTases"/>
    <property type="match status" value="1"/>
</dbReference>
<dbReference type="FunFam" id="3.40.50.150:FF:000033">
    <property type="entry name" value="Histone-lysine N-methyltransferase, H3 lysine-79 specific"/>
    <property type="match status" value="1"/>
</dbReference>
<dbReference type="Gene3D" id="3.40.50.150">
    <property type="entry name" value="Vaccinia Virus protein VP39"/>
    <property type="match status" value="1"/>
</dbReference>
<keyword evidence="15" id="KW-1185">Reference proteome</keyword>
<dbReference type="Gene3D" id="1.10.260.170">
    <property type="match status" value="1"/>
</dbReference>
<comment type="miscellaneous">
    <text evidence="11">In contrast to other lysine histone methyltransferases, it does not contain a SET domain, suggesting the existence of another mechanism for methylation of lysine residues of histones.</text>
</comment>
<feature type="domain" description="DOT1" evidence="13">
    <location>
        <begin position="319"/>
        <end position="640"/>
    </location>
</feature>
<evidence type="ECO:0000256" key="2">
    <source>
        <dbReference type="ARBA" id="ARBA00012190"/>
    </source>
</evidence>
<evidence type="ECO:0000256" key="5">
    <source>
        <dbReference type="ARBA" id="ARBA00022679"/>
    </source>
</evidence>
<dbReference type="Proteomes" id="UP001212152">
    <property type="component" value="Unassembled WGS sequence"/>
</dbReference>
<evidence type="ECO:0000313" key="15">
    <source>
        <dbReference type="Proteomes" id="UP001212152"/>
    </source>
</evidence>
<keyword evidence="7 11" id="KW-0156">Chromatin regulator</keyword>
<dbReference type="InterPro" id="IPR029063">
    <property type="entry name" value="SAM-dependent_MTases_sf"/>
</dbReference>
<dbReference type="PANTHER" id="PTHR21451">
    <property type="entry name" value="HISTONE H3 METHYLTRANSFERASE"/>
    <property type="match status" value="1"/>
</dbReference>
<feature type="compositionally biased region" description="Polar residues" evidence="12">
    <location>
        <begin position="37"/>
        <end position="48"/>
    </location>
</feature>
<evidence type="ECO:0000256" key="4">
    <source>
        <dbReference type="ARBA" id="ARBA00022603"/>
    </source>
</evidence>
<protein>
    <recommendedName>
        <fullName evidence="3 11">Histone-lysine N-methyltransferase, H3 lysine-79 specific</fullName>
        <ecNumber evidence="2 11">2.1.1.360</ecNumber>
    </recommendedName>
    <alternativeName>
        <fullName evidence="9 11">Histone H3-K79 methyltransferase</fullName>
    </alternativeName>
</protein>
<name>A0AAD5TNY8_9FUNG</name>
<dbReference type="GO" id="GO:0032259">
    <property type="term" value="P:methylation"/>
    <property type="evidence" value="ECO:0007669"/>
    <property type="project" value="UniProtKB-KW"/>
</dbReference>
<evidence type="ECO:0000256" key="10">
    <source>
        <dbReference type="ARBA" id="ARBA00047770"/>
    </source>
</evidence>
<gene>
    <name evidence="14" type="primary">DOT1</name>
    <name evidence="14" type="ORF">HDU87_002152</name>
</gene>
<comment type="function">
    <text evidence="11">Histone methyltransferase that specifically trimethylates histone H3 to form H3K79me3. This methylation is required for telomere silencing and for the pachytene checkpoint during the meiotic cell cycle by allowing the recruitment of RAD9 to double strand breaks. Nucleosomes are preferred as substrate compared to free histone.</text>
</comment>
<comment type="similarity">
    <text evidence="11">Belongs to the class I-like SAM-binding methyltransferase superfamily. DOT1 family.</text>
</comment>
<dbReference type="EC" id="2.1.1.360" evidence="2 11"/>
<evidence type="ECO:0000256" key="1">
    <source>
        <dbReference type="ARBA" id="ARBA00004123"/>
    </source>
</evidence>
<feature type="region of interest" description="Disordered" evidence="12">
    <location>
        <begin position="1"/>
        <end position="153"/>
    </location>
</feature>
<dbReference type="AlphaFoldDB" id="A0AAD5TNY8"/>
<evidence type="ECO:0000256" key="11">
    <source>
        <dbReference type="RuleBase" id="RU271113"/>
    </source>
</evidence>
<dbReference type="GO" id="GO:0000077">
    <property type="term" value="P:DNA damage checkpoint signaling"/>
    <property type="evidence" value="ECO:0007669"/>
    <property type="project" value="TreeGrafter"/>
</dbReference>
<feature type="compositionally biased region" description="Polar residues" evidence="12">
    <location>
        <begin position="127"/>
        <end position="137"/>
    </location>
</feature>
<keyword evidence="5 11" id="KW-0808">Transferase</keyword>
<dbReference type="InterPro" id="IPR025789">
    <property type="entry name" value="DOT1_dom"/>
</dbReference>
<evidence type="ECO:0000256" key="7">
    <source>
        <dbReference type="ARBA" id="ARBA00022853"/>
    </source>
</evidence>
<keyword evidence="6 11" id="KW-0949">S-adenosyl-L-methionine</keyword>
<dbReference type="PANTHER" id="PTHR21451:SF0">
    <property type="entry name" value="HISTONE-LYSINE N-METHYLTRANSFERASE, H3 LYSINE-79 SPECIFIC"/>
    <property type="match status" value="1"/>
</dbReference>
<dbReference type="GO" id="GO:0005634">
    <property type="term" value="C:nucleus"/>
    <property type="evidence" value="ECO:0007669"/>
    <property type="project" value="UniProtKB-SubCell"/>
</dbReference>
<dbReference type="SUPFAM" id="SSF53335">
    <property type="entry name" value="S-adenosyl-L-methionine-dependent methyltransferases"/>
    <property type="match status" value="1"/>
</dbReference>
<organism evidence="14 15">
    <name type="scientific">Geranomyces variabilis</name>
    <dbReference type="NCBI Taxonomy" id="109894"/>
    <lineage>
        <taxon>Eukaryota</taxon>
        <taxon>Fungi</taxon>
        <taxon>Fungi incertae sedis</taxon>
        <taxon>Chytridiomycota</taxon>
        <taxon>Chytridiomycota incertae sedis</taxon>
        <taxon>Chytridiomycetes</taxon>
        <taxon>Spizellomycetales</taxon>
        <taxon>Powellomycetaceae</taxon>
        <taxon>Geranomyces</taxon>
    </lineage>
</organism>
<evidence type="ECO:0000256" key="12">
    <source>
        <dbReference type="SAM" id="MobiDB-lite"/>
    </source>
</evidence>
<dbReference type="GO" id="GO:0006281">
    <property type="term" value="P:DNA repair"/>
    <property type="evidence" value="ECO:0007669"/>
    <property type="project" value="TreeGrafter"/>
</dbReference>
<dbReference type="Pfam" id="PF08123">
    <property type="entry name" value="DOT1"/>
    <property type="match status" value="1"/>
</dbReference>
<comment type="subcellular location">
    <subcellularLocation>
        <location evidence="1 11">Nucleus</location>
    </subcellularLocation>
</comment>
<feature type="compositionally biased region" description="Polar residues" evidence="12">
    <location>
        <begin position="83"/>
        <end position="94"/>
    </location>
</feature>